<keyword evidence="2" id="KW-1185">Reference proteome</keyword>
<proteinExistence type="predicted"/>
<accession>A0A2I0HNJ4</accession>
<reference evidence="1 2" key="1">
    <citation type="submission" date="2017-11" db="EMBL/GenBank/DDBJ databases">
        <title>De-novo sequencing of pomegranate (Punica granatum L.) genome.</title>
        <authorList>
            <person name="Akparov Z."/>
            <person name="Amiraslanov A."/>
            <person name="Hajiyeva S."/>
            <person name="Abbasov M."/>
            <person name="Kaur K."/>
            <person name="Hamwieh A."/>
            <person name="Solovyev V."/>
            <person name="Salamov A."/>
            <person name="Braich B."/>
            <person name="Kosarev P."/>
            <person name="Mahmoud A."/>
            <person name="Hajiyev E."/>
            <person name="Babayeva S."/>
            <person name="Izzatullayeva V."/>
            <person name="Mammadov A."/>
            <person name="Mammadov A."/>
            <person name="Sharifova S."/>
            <person name="Ojaghi J."/>
            <person name="Eynullazada K."/>
            <person name="Bayramov B."/>
            <person name="Abdulazimova A."/>
            <person name="Shahmuradov I."/>
        </authorList>
    </citation>
    <scope>NUCLEOTIDE SEQUENCE [LARGE SCALE GENOMIC DNA]</scope>
    <source>
        <strain evidence="2">cv. AG2017</strain>
        <tissue evidence="1">Leaf</tissue>
    </source>
</reference>
<evidence type="ECO:0000313" key="1">
    <source>
        <dbReference type="EMBL" id="PKI32836.1"/>
    </source>
</evidence>
<gene>
    <name evidence="1" type="ORF">CRG98_046774</name>
</gene>
<sequence length="81" mass="8669">MAVSALQAVVLGTAMYLVVISHCLPLKDNSRSLYTVTVNAAVIGRTPSDHLTLLAKVLETSLPDDLLKFDYGSTFVVSMVS</sequence>
<organism evidence="1 2">
    <name type="scientific">Punica granatum</name>
    <name type="common">Pomegranate</name>
    <dbReference type="NCBI Taxonomy" id="22663"/>
    <lineage>
        <taxon>Eukaryota</taxon>
        <taxon>Viridiplantae</taxon>
        <taxon>Streptophyta</taxon>
        <taxon>Embryophyta</taxon>
        <taxon>Tracheophyta</taxon>
        <taxon>Spermatophyta</taxon>
        <taxon>Magnoliopsida</taxon>
        <taxon>eudicotyledons</taxon>
        <taxon>Gunneridae</taxon>
        <taxon>Pentapetalae</taxon>
        <taxon>rosids</taxon>
        <taxon>malvids</taxon>
        <taxon>Myrtales</taxon>
        <taxon>Lythraceae</taxon>
        <taxon>Punica</taxon>
    </lineage>
</organism>
<dbReference type="Proteomes" id="UP000233551">
    <property type="component" value="Unassembled WGS sequence"/>
</dbReference>
<dbReference type="AlphaFoldDB" id="A0A2I0HNJ4"/>
<evidence type="ECO:0000313" key="2">
    <source>
        <dbReference type="Proteomes" id="UP000233551"/>
    </source>
</evidence>
<name>A0A2I0HNJ4_PUNGR</name>
<protein>
    <submittedName>
        <fullName evidence="1">Uncharacterized protein</fullName>
    </submittedName>
</protein>
<comment type="caution">
    <text evidence="1">The sequence shown here is derived from an EMBL/GenBank/DDBJ whole genome shotgun (WGS) entry which is preliminary data.</text>
</comment>
<dbReference type="EMBL" id="PGOL01007307">
    <property type="protein sequence ID" value="PKI32836.1"/>
    <property type="molecule type" value="Genomic_DNA"/>
</dbReference>